<evidence type="ECO:0000313" key="3">
    <source>
        <dbReference type="Proteomes" id="UP001187192"/>
    </source>
</evidence>
<reference evidence="2" key="1">
    <citation type="submission" date="2023-07" db="EMBL/GenBank/DDBJ databases">
        <title>draft genome sequence of fig (Ficus carica).</title>
        <authorList>
            <person name="Takahashi T."/>
            <person name="Nishimura K."/>
        </authorList>
    </citation>
    <scope>NUCLEOTIDE SEQUENCE</scope>
</reference>
<dbReference type="Proteomes" id="UP001187192">
    <property type="component" value="Unassembled WGS sequence"/>
</dbReference>
<dbReference type="EMBL" id="BTGU01000004">
    <property type="protein sequence ID" value="GMN33943.1"/>
    <property type="molecule type" value="Genomic_DNA"/>
</dbReference>
<accession>A0AA87ZV72</accession>
<evidence type="ECO:0008006" key="4">
    <source>
        <dbReference type="Google" id="ProtNLM"/>
    </source>
</evidence>
<evidence type="ECO:0000313" key="2">
    <source>
        <dbReference type="EMBL" id="GMN33943.1"/>
    </source>
</evidence>
<feature type="compositionally biased region" description="Polar residues" evidence="1">
    <location>
        <begin position="138"/>
        <end position="148"/>
    </location>
</feature>
<evidence type="ECO:0000256" key="1">
    <source>
        <dbReference type="SAM" id="MobiDB-lite"/>
    </source>
</evidence>
<dbReference type="AlphaFoldDB" id="A0AA87ZV72"/>
<name>A0AA87ZV72_FICCA</name>
<gene>
    <name evidence="2" type="ORF">TIFTF001_004421</name>
</gene>
<dbReference type="Gramene" id="FCD_00016952-RA">
    <property type="protein sequence ID" value="FCD_00016952-RA:cds"/>
    <property type="gene ID" value="FCD_00016952"/>
</dbReference>
<comment type="caution">
    <text evidence="2">The sequence shown here is derived from an EMBL/GenBank/DDBJ whole genome shotgun (WGS) entry which is preliminary data.</text>
</comment>
<organism evidence="2 3">
    <name type="scientific">Ficus carica</name>
    <name type="common">Common fig</name>
    <dbReference type="NCBI Taxonomy" id="3494"/>
    <lineage>
        <taxon>Eukaryota</taxon>
        <taxon>Viridiplantae</taxon>
        <taxon>Streptophyta</taxon>
        <taxon>Embryophyta</taxon>
        <taxon>Tracheophyta</taxon>
        <taxon>Spermatophyta</taxon>
        <taxon>Magnoliopsida</taxon>
        <taxon>eudicotyledons</taxon>
        <taxon>Gunneridae</taxon>
        <taxon>Pentapetalae</taxon>
        <taxon>rosids</taxon>
        <taxon>fabids</taxon>
        <taxon>Rosales</taxon>
        <taxon>Moraceae</taxon>
        <taxon>Ficeae</taxon>
        <taxon>Ficus</taxon>
    </lineage>
</organism>
<proteinExistence type="predicted"/>
<sequence length="212" mass="24470">MDQKGKNTKSEILVSLLKLASDNIFSGNFADLSYNKDFAWHDNSAKNLRTEEELKIRRELEMDIERDLEEEIKDGIYHLALRLHRLYQHRKERSNKSQVETLSEVNVNIRMEGGTKVEIKEVTKKDQAVPQKLVRPGSSRSSENSKSVQFMRSKKKFDWVNSLRSDSGPVIVHKKIHGSQASLTSNDHRRDRGIISVNNDTKPLDLGWKIQD</sequence>
<feature type="region of interest" description="Disordered" evidence="1">
    <location>
        <begin position="128"/>
        <end position="148"/>
    </location>
</feature>
<protein>
    <recommendedName>
        <fullName evidence="4">DUF3741 domain-containing protein</fullName>
    </recommendedName>
</protein>
<keyword evidence="3" id="KW-1185">Reference proteome</keyword>